<keyword evidence="3" id="KW-1185">Reference proteome</keyword>
<dbReference type="Proteomes" id="UP000268291">
    <property type="component" value="Unassembled WGS sequence"/>
</dbReference>
<proteinExistence type="predicted"/>
<feature type="signal peptide" evidence="1">
    <location>
        <begin position="1"/>
        <end position="24"/>
    </location>
</feature>
<protein>
    <recommendedName>
        <fullName evidence="4">LysM domain-containing protein</fullName>
    </recommendedName>
</protein>
<name>A0ABY0C7A9_9MICO</name>
<feature type="chain" id="PRO_5047153205" description="LysM domain-containing protein" evidence="1">
    <location>
        <begin position="25"/>
        <end position="160"/>
    </location>
</feature>
<dbReference type="RefSeq" id="WP_127054490.1">
    <property type="nucleotide sequence ID" value="NZ_PYAU01000001.1"/>
</dbReference>
<keyword evidence="1" id="KW-0732">Signal</keyword>
<evidence type="ECO:0008006" key="4">
    <source>
        <dbReference type="Google" id="ProtNLM"/>
    </source>
</evidence>
<dbReference type="PROSITE" id="PS51257">
    <property type="entry name" value="PROKAR_LIPOPROTEIN"/>
    <property type="match status" value="1"/>
</dbReference>
<evidence type="ECO:0000313" key="3">
    <source>
        <dbReference type="Proteomes" id="UP000268291"/>
    </source>
</evidence>
<comment type="caution">
    <text evidence="2">The sequence shown here is derived from an EMBL/GenBank/DDBJ whole genome shotgun (WGS) entry which is preliminary data.</text>
</comment>
<organism evidence="2 3">
    <name type="scientific">Labedella gwakjiensis</name>
    <dbReference type="NCBI Taxonomy" id="390269"/>
    <lineage>
        <taxon>Bacteria</taxon>
        <taxon>Bacillati</taxon>
        <taxon>Actinomycetota</taxon>
        <taxon>Actinomycetes</taxon>
        <taxon>Micrococcales</taxon>
        <taxon>Microbacteriaceae</taxon>
        <taxon>Labedella</taxon>
    </lineage>
</organism>
<evidence type="ECO:0000313" key="2">
    <source>
        <dbReference type="EMBL" id="RUQ84875.1"/>
    </source>
</evidence>
<reference evidence="2 3" key="1">
    <citation type="submission" date="2018-12" db="EMBL/GenBank/DDBJ databases">
        <authorList>
            <person name="hu s."/>
            <person name="Xu Y."/>
            <person name="Xu B."/>
            <person name="Li F."/>
        </authorList>
    </citation>
    <scope>NUCLEOTIDE SEQUENCE [LARGE SCALE GENOMIC DNA]</scope>
    <source>
        <strain evidence="2 3">KSW2-17</strain>
    </source>
</reference>
<accession>A0ABY0C7A9</accession>
<dbReference type="EMBL" id="RZGY01000002">
    <property type="protein sequence ID" value="RUQ84875.1"/>
    <property type="molecule type" value="Genomic_DNA"/>
</dbReference>
<gene>
    <name evidence="2" type="ORF">ELQ93_14945</name>
</gene>
<sequence length="160" mass="16903">MTPAQHRRRGLVLVSLLVLTTAAAACSLGSITQSTREAPSASGRLPLPAAFTTEPAGIPLFDPALLSDSGPTDHAAGEARQNADGYWFYAVTQGDTAAAICARFGRSWWQLETIEGRGGFDCSSSIHVGDILIPTGYSWEQVQEAHGLPPLPHDNPFTGS</sequence>
<evidence type="ECO:0000256" key="1">
    <source>
        <dbReference type="SAM" id="SignalP"/>
    </source>
</evidence>